<accession>A0A4U0F0M8</accession>
<organism evidence="2 3">
    <name type="scientific">Pontimicrobium aquaticum</name>
    <dbReference type="NCBI Taxonomy" id="2565367"/>
    <lineage>
        <taxon>Bacteria</taxon>
        <taxon>Pseudomonadati</taxon>
        <taxon>Bacteroidota</taxon>
        <taxon>Flavobacteriia</taxon>
        <taxon>Flavobacteriales</taxon>
        <taxon>Flavobacteriaceae</taxon>
        <taxon>Pontimicrobium</taxon>
    </lineage>
</organism>
<dbReference type="Proteomes" id="UP000307657">
    <property type="component" value="Unassembled WGS sequence"/>
</dbReference>
<reference evidence="2 3" key="1">
    <citation type="submission" date="2019-04" db="EMBL/GenBank/DDBJ databases">
        <title>Lacinutrix sp. nov., isolated from marine water.</title>
        <authorList>
            <person name="Kim W."/>
        </authorList>
    </citation>
    <scope>NUCLEOTIDE SEQUENCE [LARGE SCALE GENOMIC DNA]</scope>
    <source>
        <strain evidence="2 3">CAU 1491</strain>
    </source>
</reference>
<keyword evidence="3" id="KW-1185">Reference proteome</keyword>
<feature type="signal peptide" evidence="1">
    <location>
        <begin position="1"/>
        <end position="28"/>
    </location>
</feature>
<evidence type="ECO:0000313" key="3">
    <source>
        <dbReference type="Proteomes" id="UP000307657"/>
    </source>
</evidence>
<feature type="chain" id="PRO_5020959840" description="Erythromycin esterase" evidence="1">
    <location>
        <begin position="29"/>
        <end position="434"/>
    </location>
</feature>
<gene>
    <name evidence="2" type="ORF">E5167_00560</name>
</gene>
<dbReference type="AlphaFoldDB" id="A0A4U0F0M8"/>
<evidence type="ECO:0000313" key="2">
    <source>
        <dbReference type="EMBL" id="TJY37778.1"/>
    </source>
</evidence>
<dbReference type="RefSeq" id="WP_136839957.1">
    <property type="nucleotide sequence ID" value="NZ_SUPL01000001.1"/>
</dbReference>
<protein>
    <recommendedName>
        <fullName evidence="4">Erythromycin esterase</fullName>
    </recommendedName>
</protein>
<name>A0A4U0F0M8_9FLAO</name>
<comment type="caution">
    <text evidence="2">The sequence shown here is derived from an EMBL/GenBank/DDBJ whole genome shotgun (WGS) entry which is preliminary data.</text>
</comment>
<evidence type="ECO:0008006" key="4">
    <source>
        <dbReference type="Google" id="ProtNLM"/>
    </source>
</evidence>
<dbReference type="EMBL" id="SUPL01000001">
    <property type="protein sequence ID" value="TJY37778.1"/>
    <property type="molecule type" value="Genomic_DNA"/>
</dbReference>
<keyword evidence="1" id="KW-0732">Signal</keyword>
<sequence length="434" mass="48754">MKKNSTFHCLIKTSLIINFLFFVLSVNFANGQSTFNANAFDSIVKANTYPIQFNGKDISGQGSQWLINEASKSNYFLVGERHGTANIPNISGAIFSKLTEVDYHLAALEIGRQASIEVQEILKNGGYDSLKTFLENPKYFQAIAFLDWKEESLLASRIVSESKLKEKAIWGLDQEFLFGFKMYLERLRKLATTDTQKNLLSKLDLQLEENRFLMGSPIKNDLTELKSLFVDNNDALSLLDALLISNKIYGRFRGEITRVESNAIRENLMKQNLVHLISNYEKQQGISPKVFFKFGGFHSAPSLSNGMSTLGTFIEEWAISRNETAFNIYIDAVSGQTLASGQDNVEGGKGTIQVMSYFGSIDPDKSPDDKSRHVFINQLKNTNGLFLIDLRPLRKHLYELSPFLNSKAVQLITGFDAYLAIPNVSPGTPFQKNN</sequence>
<evidence type="ECO:0000256" key="1">
    <source>
        <dbReference type="SAM" id="SignalP"/>
    </source>
</evidence>
<proteinExistence type="predicted"/>
<dbReference type="OrthoDB" id="733813at2"/>